<dbReference type="AlphaFoldDB" id="A0A5B9RCD2"/>
<evidence type="ECO:0000313" key="2">
    <source>
        <dbReference type="EMBL" id="QEG56969.1"/>
    </source>
</evidence>
<sequence>MLETKAWPGCVEIYNLHLAICWNILIVIFLILLSFPSYPPSQKNGNWSYKTVIKYKLGYQQETKEFCTYPCFASVRFGMKNHYTTESSRILRDYMQDIYKNY</sequence>
<protein>
    <submittedName>
        <fullName evidence="2">Uncharacterized protein</fullName>
    </submittedName>
</protein>
<accession>A0A5B9RCD2</accession>
<organism evidence="2">
    <name type="scientific">Porodaedalea pini</name>
    <dbReference type="NCBI Taxonomy" id="108901"/>
    <lineage>
        <taxon>Eukaryota</taxon>
        <taxon>Fungi</taxon>
        <taxon>Dikarya</taxon>
        <taxon>Basidiomycota</taxon>
        <taxon>Agaricomycotina</taxon>
        <taxon>Agaricomycetes</taxon>
        <taxon>Hymenochaetales</taxon>
        <taxon>Hymenochaetaceae</taxon>
        <taxon>Porodaedalea</taxon>
    </lineage>
</organism>
<gene>
    <name evidence="2" type="ORF">PPIT_000085</name>
</gene>
<evidence type="ECO:0000256" key="1">
    <source>
        <dbReference type="SAM" id="Phobius"/>
    </source>
</evidence>
<reference evidence="2" key="1">
    <citation type="journal article" date="2019" name="Genome Biol. Evol.">
        <title>Evidence of extensive intraspecific noncoding reshuffling in a 169-kb mitochondrial genome of a basidiomycetous fungus.</title>
        <authorList>
            <person name="Lee H.H."/>
            <person name="Ke H.M."/>
            <person name="Lin C.I."/>
            <person name="Lee T.J."/>
            <person name="Chung C.L."/>
            <person name="Tsai I.J."/>
        </authorList>
    </citation>
    <scope>NUCLEOTIDE SEQUENCE</scope>
    <source>
        <strain evidence="2">BCRC 35384</strain>
    </source>
</reference>
<keyword evidence="1" id="KW-0472">Membrane</keyword>
<name>A0A5B9RCD2_9AGAM</name>
<proteinExistence type="predicted"/>
<geneLocation type="mitochondrion" evidence="2"/>
<feature type="transmembrane region" description="Helical" evidence="1">
    <location>
        <begin position="16"/>
        <end position="35"/>
    </location>
</feature>
<keyword evidence="1" id="KW-0812">Transmembrane</keyword>
<keyword evidence="1" id="KW-1133">Transmembrane helix</keyword>
<keyword evidence="2" id="KW-0496">Mitochondrion</keyword>
<reference evidence="2" key="2">
    <citation type="submission" date="2019-03" db="EMBL/GenBank/DDBJ databases">
        <authorList>
            <person name="Lee H.-H."/>
            <person name="Tsai I.J."/>
        </authorList>
    </citation>
    <scope>NUCLEOTIDE SEQUENCE</scope>
    <source>
        <strain evidence="2">BCRC 35384</strain>
    </source>
</reference>
<dbReference type="EMBL" id="MK623257">
    <property type="protein sequence ID" value="QEG56969.1"/>
    <property type="molecule type" value="Genomic_DNA"/>
</dbReference>